<feature type="compositionally biased region" description="Polar residues" evidence="1">
    <location>
        <begin position="1"/>
        <end position="16"/>
    </location>
</feature>
<protein>
    <submittedName>
        <fullName evidence="2">Uncharacterized protein</fullName>
    </submittedName>
</protein>
<comment type="caution">
    <text evidence="2">The sequence shown here is derived from an EMBL/GenBank/DDBJ whole genome shotgun (WGS) entry which is preliminary data.</text>
</comment>
<feature type="compositionally biased region" description="Basic and acidic residues" evidence="1">
    <location>
        <begin position="238"/>
        <end position="289"/>
    </location>
</feature>
<evidence type="ECO:0000313" key="3">
    <source>
        <dbReference type="Proteomes" id="UP000821866"/>
    </source>
</evidence>
<keyword evidence="3" id="KW-1185">Reference proteome</keyword>
<name>A0A9J6ELV0_RHIMP</name>
<feature type="compositionally biased region" description="Basic and acidic residues" evidence="1">
    <location>
        <begin position="303"/>
        <end position="323"/>
    </location>
</feature>
<evidence type="ECO:0000256" key="1">
    <source>
        <dbReference type="SAM" id="MobiDB-lite"/>
    </source>
</evidence>
<feature type="compositionally biased region" description="Basic and acidic residues" evidence="1">
    <location>
        <begin position="42"/>
        <end position="69"/>
    </location>
</feature>
<proteinExistence type="predicted"/>
<evidence type="ECO:0000313" key="2">
    <source>
        <dbReference type="EMBL" id="KAH8035326.1"/>
    </source>
</evidence>
<dbReference type="AlphaFoldDB" id="A0A9J6ELV0"/>
<organism evidence="2 3">
    <name type="scientific">Rhipicephalus microplus</name>
    <name type="common">Cattle tick</name>
    <name type="synonym">Boophilus microplus</name>
    <dbReference type="NCBI Taxonomy" id="6941"/>
    <lineage>
        <taxon>Eukaryota</taxon>
        <taxon>Metazoa</taxon>
        <taxon>Ecdysozoa</taxon>
        <taxon>Arthropoda</taxon>
        <taxon>Chelicerata</taxon>
        <taxon>Arachnida</taxon>
        <taxon>Acari</taxon>
        <taxon>Parasitiformes</taxon>
        <taxon>Ixodida</taxon>
        <taxon>Ixodoidea</taxon>
        <taxon>Ixodidae</taxon>
        <taxon>Rhipicephalinae</taxon>
        <taxon>Rhipicephalus</taxon>
        <taxon>Boophilus</taxon>
    </lineage>
</organism>
<sequence length="323" mass="35032">MDNTTSSYETASSTLVSREVKRKRSGRARDKEIAAVMELIECIERDDAANKSEHVQRRFPDEATAERPPGHPPAHPPKQGSGAAPAGKDASPPEPQHWYKSREEAPKPPSTRPEAKKVDRLSVNGCDSDAVAGAPTTPRAVNLGAHDTKAFGSPKAQNEGEPKYPKASGGSKALSREEHKYPKASGTTKAPDSEGPTDPKAYGTPAQYWAEPRDPKAPRSTTAQNSEGPTYSTPKAQNEAEHEGKPHDVKLPYRSNAEKEGEAKKEIHDLKSSDVPKSDDKKPVEEKPVQKHVVSSPRVQPHAGEDRGAPDATLKDHPAKRER</sequence>
<dbReference type="Proteomes" id="UP000821866">
    <property type="component" value="Chromosome 11"/>
</dbReference>
<feature type="region of interest" description="Disordered" evidence="1">
    <location>
        <begin position="1"/>
        <end position="323"/>
    </location>
</feature>
<dbReference type="EMBL" id="JABSTU010000003">
    <property type="protein sequence ID" value="KAH8035326.1"/>
    <property type="molecule type" value="Genomic_DNA"/>
</dbReference>
<reference evidence="2" key="2">
    <citation type="submission" date="2021-09" db="EMBL/GenBank/DDBJ databases">
        <authorList>
            <person name="Jia N."/>
            <person name="Wang J."/>
            <person name="Shi W."/>
            <person name="Du L."/>
            <person name="Sun Y."/>
            <person name="Zhan W."/>
            <person name="Jiang J."/>
            <person name="Wang Q."/>
            <person name="Zhang B."/>
            <person name="Ji P."/>
            <person name="Sakyi L.B."/>
            <person name="Cui X."/>
            <person name="Yuan T."/>
            <person name="Jiang B."/>
            <person name="Yang W."/>
            <person name="Lam T.T.-Y."/>
            <person name="Chang Q."/>
            <person name="Ding S."/>
            <person name="Wang X."/>
            <person name="Zhu J."/>
            <person name="Ruan X."/>
            <person name="Zhao L."/>
            <person name="Wei J."/>
            <person name="Que T."/>
            <person name="Du C."/>
            <person name="Cheng J."/>
            <person name="Dai P."/>
            <person name="Han X."/>
            <person name="Huang E."/>
            <person name="Gao Y."/>
            <person name="Liu J."/>
            <person name="Shao H."/>
            <person name="Ye R."/>
            <person name="Li L."/>
            <person name="Wei W."/>
            <person name="Wang X."/>
            <person name="Wang C."/>
            <person name="Huo Q."/>
            <person name="Li W."/>
            <person name="Guo W."/>
            <person name="Chen H."/>
            <person name="Chen S."/>
            <person name="Zhou L."/>
            <person name="Zhou L."/>
            <person name="Ni X."/>
            <person name="Tian J."/>
            <person name="Zhou Y."/>
            <person name="Sheng Y."/>
            <person name="Liu T."/>
            <person name="Pan Y."/>
            <person name="Xia L."/>
            <person name="Li J."/>
            <person name="Zhao F."/>
            <person name="Cao W."/>
        </authorList>
    </citation>
    <scope>NUCLEOTIDE SEQUENCE</scope>
    <source>
        <strain evidence="2">Rmic-2018</strain>
        <tissue evidence="2">Larvae</tissue>
    </source>
</reference>
<accession>A0A9J6ELV0</accession>
<gene>
    <name evidence="2" type="ORF">HPB51_004567</name>
</gene>
<reference evidence="2" key="1">
    <citation type="journal article" date="2020" name="Cell">
        <title>Large-Scale Comparative Analyses of Tick Genomes Elucidate Their Genetic Diversity and Vector Capacities.</title>
        <authorList>
            <consortium name="Tick Genome and Microbiome Consortium (TIGMIC)"/>
            <person name="Jia N."/>
            <person name="Wang J."/>
            <person name="Shi W."/>
            <person name="Du L."/>
            <person name="Sun Y."/>
            <person name="Zhan W."/>
            <person name="Jiang J.F."/>
            <person name="Wang Q."/>
            <person name="Zhang B."/>
            <person name="Ji P."/>
            <person name="Bell-Sakyi L."/>
            <person name="Cui X.M."/>
            <person name="Yuan T.T."/>
            <person name="Jiang B.G."/>
            <person name="Yang W.F."/>
            <person name="Lam T.T."/>
            <person name="Chang Q.C."/>
            <person name="Ding S.J."/>
            <person name="Wang X.J."/>
            <person name="Zhu J.G."/>
            <person name="Ruan X.D."/>
            <person name="Zhao L."/>
            <person name="Wei J.T."/>
            <person name="Ye R.Z."/>
            <person name="Que T.C."/>
            <person name="Du C.H."/>
            <person name="Zhou Y.H."/>
            <person name="Cheng J.X."/>
            <person name="Dai P.F."/>
            <person name="Guo W.B."/>
            <person name="Han X.H."/>
            <person name="Huang E.J."/>
            <person name="Li L.F."/>
            <person name="Wei W."/>
            <person name="Gao Y.C."/>
            <person name="Liu J.Z."/>
            <person name="Shao H.Z."/>
            <person name="Wang X."/>
            <person name="Wang C.C."/>
            <person name="Yang T.C."/>
            <person name="Huo Q.B."/>
            <person name="Li W."/>
            <person name="Chen H.Y."/>
            <person name="Chen S.E."/>
            <person name="Zhou L.G."/>
            <person name="Ni X.B."/>
            <person name="Tian J.H."/>
            <person name="Sheng Y."/>
            <person name="Liu T."/>
            <person name="Pan Y.S."/>
            <person name="Xia L.Y."/>
            <person name="Li J."/>
            <person name="Zhao F."/>
            <person name="Cao W.C."/>
        </authorList>
    </citation>
    <scope>NUCLEOTIDE SEQUENCE</scope>
    <source>
        <strain evidence="2">Rmic-2018</strain>
    </source>
</reference>
<feature type="compositionally biased region" description="Polar residues" evidence="1">
    <location>
        <begin position="219"/>
        <end position="236"/>
    </location>
</feature>